<dbReference type="Gene3D" id="3.90.79.10">
    <property type="entry name" value="Nucleoside Triphosphate Pyrophosphohydrolase"/>
    <property type="match status" value="1"/>
</dbReference>
<gene>
    <name evidence="7" type="ORF">E3Q17_01682</name>
</gene>
<sequence>MDVYSFYKQQLGTLNSNQKHLITNLTLLAQQYGSAANQVADAIHDHITCLKPHYRLPVLYLIDSISKNLSQLNYAQHFAPFIAKDWLNTYALVDGATRSKLEELVITWRNGGPYGSNLFGRQAQLDCEQRLYGQGGWKASIPLSYGPSRTLVITELQAALEKRKVHVQYYPYDEKAKSHIHALSTLEKILLTTNVPPDQLNQIYERVKSMSNDAPAGATPVVASTPSVPPPLPTPAIISTPAPAVQPAAPIPVVAAQLNPLLQSNTPPPPPPPPQPQPQQPQVGSNVSGLLQSLQASGLLKTVNAGNSASTVTSKSKSPQPEQIMAIDSQDDEEKEKAYDQAVLALDIVLDNNDILCPRPNLDKLFYDRLTVQCPQCSRRFADTSTGKKQLAEHIDTHFRINRRNKEGSRGVTRSWLIVLKDWMNDVADDSVASQRGPIQSHEDNEQTQQAEYKKQLESMTVPVPADAEDAAKVCPICKEKFKGEFSEEDEEWGLQTLHWRDQEGKQRKWENAYRTTRSEGGVDAVSIAAVLKYKNSTKPSDVILVEQYRPPVDSNVIEFPAGLIDKAVQAAIRELREETGYQGDSIRVIDESPVVANDPGMSNANMKSVTIVVDDIDENAPPPLQELDDGEHIVRHLVPLKDLHKKILVVNGTYAIKRYTLNIDVEDRKMAKNPFNSKAPENNRGGPMSSLSVQSYHQDSPPFTGQANDEEIPPLELLHVSDSNRSSPNSSTSAQSEPKNQLRGKAAFSPMYSPRPDGSAQPSPHPMLSDLPSSAANAIASRAVRPSVQRESSQVGIARDRVPKEPMTAPEAINERHDKAPVTPNPFSQTKDFSPPDLDEADLFGEDGYIFPKHKLKGMMEDEEKIPLVIVACGSFSPPTYLHLRGYYSPVSDAYKKSGLAGAKHRVMMCHLGVECTSDWLMVDPWEANKKEFTRTAHVLDHFDQEINECEEYGVKLRDGSRRKVQIMLLAGGDLIESFGEPGVWSEDDLNHILGKFGCLIVERTGSDVWAFLLSHDLLYKHRRNVIVVKQLIYNDISSTKLSNGFCEMAKSKNHTNHNQSAKAHRNLKFSQRARYPSKKGVDPKFLRNQRYATQGNIKKALAIRKGAVEAN</sequence>
<dbReference type="CDD" id="cd16982">
    <property type="entry name" value="CID_Pcf11"/>
    <property type="match status" value="1"/>
</dbReference>
<feature type="compositionally biased region" description="Low complexity" evidence="4">
    <location>
        <begin position="722"/>
        <end position="737"/>
    </location>
</feature>
<feature type="domain" description="Nudix hydrolase" evidence="6">
    <location>
        <begin position="521"/>
        <end position="663"/>
    </location>
</feature>
<dbReference type="GO" id="GO:0003735">
    <property type="term" value="F:structural constituent of ribosome"/>
    <property type="evidence" value="ECO:0007669"/>
    <property type="project" value="InterPro"/>
</dbReference>
<dbReference type="Pfam" id="PF01779">
    <property type="entry name" value="Ribosomal_L29e"/>
    <property type="match status" value="1"/>
</dbReference>
<dbReference type="GO" id="GO:0005840">
    <property type="term" value="C:ribosome"/>
    <property type="evidence" value="ECO:0007669"/>
    <property type="project" value="UniProtKB-KW"/>
</dbReference>
<evidence type="ECO:0000256" key="3">
    <source>
        <dbReference type="ARBA" id="ARBA00023274"/>
    </source>
</evidence>
<proteinExistence type="inferred from homology"/>
<dbReference type="AlphaFoldDB" id="A0A4T0NYX4"/>
<dbReference type="InterPro" id="IPR047415">
    <property type="entry name" value="Pcf11_CID"/>
</dbReference>
<dbReference type="InterPro" id="IPR006569">
    <property type="entry name" value="CID_dom"/>
</dbReference>
<dbReference type="InterPro" id="IPR002673">
    <property type="entry name" value="Ribosomal_eL29"/>
</dbReference>
<comment type="similarity">
    <text evidence="1">Belongs to the eukaryotic ribosomal protein eL29 family.</text>
</comment>
<dbReference type="InterPro" id="IPR008942">
    <property type="entry name" value="ENTH_VHS"/>
</dbReference>
<keyword evidence="3" id="KW-0687">Ribonucleoprotein</keyword>
<dbReference type="SUPFAM" id="SSF55811">
    <property type="entry name" value="Nudix"/>
    <property type="match status" value="1"/>
</dbReference>
<dbReference type="GO" id="GO:0004515">
    <property type="term" value="F:nicotinate-nucleotide adenylyltransferase activity"/>
    <property type="evidence" value="ECO:0007669"/>
    <property type="project" value="TreeGrafter"/>
</dbReference>
<dbReference type="Gene3D" id="1.25.40.90">
    <property type="match status" value="1"/>
</dbReference>
<feature type="compositionally biased region" description="Pro residues" evidence="4">
    <location>
        <begin position="266"/>
        <end position="279"/>
    </location>
</feature>
<dbReference type="Pfam" id="PF00293">
    <property type="entry name" value="NUDIX"/>
    <property type="match status" value="1"/>
</dbReference>
<dbReference type="SMART" id="SM00582">
    <property type="entry name" value="RPR"/>
    <property type="match status" value="1"/>
</dbReference>
<evidence type="ECO:0000259" key="6">
    <source>
        <dbReference type="PROSITE" id="PS51462"/>
    </source>
</evidence>
<dbReference type="InterPro" id="IPR004821">
    <property type="entry name" value="Cyt_trans-like"/>
</dbReference>
<feature type="domain" description="CID" evidence="5">
    <location>
        <begin position="1"/>
        <end position="135"/>
    </location>
</feature>
<dbReference type="SUPFAM" id="SSF48464">
    <property type="entry name" value="ENTH/VHS domain"/>
    <property type="match status" value="1"/>
</dbReference>
<reference evidence="7 8" key="1">
    <citation type="submission" date="2019-03" db="EMBL/GenBank/DDBJ databases">
        <title>Sequencing 25 genomes of Wallemia mellicola.</title>
        <authorList>
            <person name="Gostincar C."/>
        </authorList>
    </citation>
    <scope>NUCLEOTIDE SEQUENCE [LARGE SCALE GENOMIC DNA]</scope>
    <source>
        <strain evidence="7 8">EXF-1262</strain>
    </source>
</reference>
<feature type="region of interest" description="Disordered" evidence="4">
    <location>
        <begin position="431"/>
        <end position="450"/>
    </location>
</feature>
<keyword evidence="2" id="KW-0689">Ribosomal protein</keyword>
<protein>
    <recommendedName>
        <fullName evidence="9">Nicotinamide-nucleotide adenylyltransferase</fullName>
    </recommendedName>
</protein>
<evidence type="ECO:0000313" key="8">
    <source>
        <dbReference type="Proteomes" id="UP000307169"/>
    </source>
</evidence>
<dbReference type="PROSITE" id="PS51391">
    <property type="entry name" value="CID"/>
    <property type="match status" value="1"/>
</dbReference>
<dbReference type="GO" id="GO:1990904">
    <property type="term" value="C:ribonucleoprotein complex"/>
    <property type="evidence" value="ECO:0007669"/>
    <property type="project" value="UniProtKB-KW"/>
</dbReference>
<dbReference type="Gene3D" id="3.40.50.620">
    <property type="entry name" value="HUPs"/>
    <property type="match status" value="1"/>
</dbReference>
<dbReference type="InterPro" id="IPR051182">
    <property type="entry name" value="Euk_NMN_adenylyltrnsfrase"/>
</dbReference>
<feature type="region of interest" description="Disordered" evidence="4">
    <location>
        <begin position="818"/>
        <end position="837"/>
    </location>
</feature>
<organism evidence="7 8">
    <name type="scientific">Wallemia mellicola</name>
    <dbReference type="NCBI Taxonomy" id="1708541"/>
    <lineage>
        <taxon>Eukaryota</taxon>
        <taxon>Fungi</taxon>
        <taxon>Dikarya</taxon>
        <taxon>Basidiomycota</taxon>
        <taxon>Wallemiomycotina</taxon>
        <taxon>Wallemiomycetes</taxon>
        <taxon>Wallemiales</taxon>
        <taxon>Wallemiaceae</taxon>
        <taxon>Wallemia</taxon>
    </lineage>
</organism>
<dbReference type="GO" id="GO:0000309">
    <property type="term" value="F:nicotinamide-nucleotide adenylyltransferase activity"/>
    <property type="evidence" value="ECO:0007669"/>
    <property type="project" value="TreeGrafter"/>
</dbReference>
<accession>A0A4T0NYX4</accession>
<dbReference type="GO" id="GO:0009435">
    <property type="term" value="P:NAD+ biosynthetic process"/>
    <property type="evidence" value="ECO:0007669"/>
    <property type="project" value="TreeGrafter"/>
</dbReference>
<dbReference type="PANTHER" id="PTHR12039">
    <property type="entry name" value="NICOTINAMIDE MONONUCLEOTIDE ADENYLYLTRANSFERASE"/>
    <property type="match status" value="1"/>
</dbReference>
<dbReference type="GO" id="GO:0006412">
    <property type="term" value="P:translation"/>
    <property type="evidence" value="ECO:0007669"/>
    <property type="project" value="InterPro"/>
</dbReference>
<evidence type="ECO:0000256" key="2">
    <source>
        <dbReference type="ARBA" id="ARBA00022980"/>
    </source>
</evidence>
<evidence type="ECO:0008006" key="9">
    <source>
        <dbReference type="Google" id="ProtNLM"/>
    </source>
</evidence>
<evidence type="ECO:0000256" key="1">
    <source>
        <dbReference type="ARBA" id="ARBA00010247"/>
    </source>
</evidence>
<evidence type="ECO:0000313" key="7">
    <source>
        <dbReference type="EMBL" id="TIC01757.1"/>
    </source>
</evidence>
<comment type="caution">
    <text evidence="7">The sequence shown here is derived from an EMBL/GenBank/DDBJ whole genome shotgun (WGS) entry which is preliminary data.</text>
</comment>
<dbReference type="PANTHER" id="PTHR12039:SF0">
    <property type="entry name" value="NICOTINAMIDE-NUCLEOTIDE ADENYLYLTRANSFERASE"/>
    <property type="match status" value="1"/>
</dbReference>
<dbReference type="Pfam" id="PF04818">
    <property type="entry name" value="CID"/>
    <property type="match status" value="1"/>
</dbReference>
<feature type="region of interest" description="Disordered" evidence="4">
    <location>
        <begin position="674"/>
        <end position="813"/>
    </location>
</feature>
<dbReference type="InterPro" id="IPR014729">
    <property type="entry name" value="Rossmann-like_a/b/a_fold"/>
</dbReference>
<dbReference type="SUPFAM" id="SSF52374">
    <property type="entry name" value="Nucleotidylyl transferase"/>
    <property type="match status" value="1"/>
</dbReference>
<dbReference type="Proteomes" id="UP000307169">
    <property type="component" value="Unassembled WGS sequence"/>
</dbReference>
<feature type="compositionally biased region" description="Polar residues" evidence="4">
    <location>
        <begin position="690"/>
        <end position="708"/>
    </location>
</feature>
<dbReference type="PROSITE" id="PS51462">
    <property type="entry name" value="NUDIX"/>
    <property type="match status" value="1"/>
</dbReference>
<dbReference type="Pfam" id="PF01467">
    <property type="entry name" value="CTP_transf_like"/>
    <property type="match status" value="1"/>
</dbReference>
<dbReference type="CDD" id="cd18888">
    <property type="entry name" value="NUDIX_ADPRase_Nudt5"/>
    <property type="match status" value="1"/>
</dbReference>
<dbReference type="InterPro" id="IPR000086">
    <property type="entry name" value="NUDIX_hydrolase_dom"/>
</dbReference>
<dbReference type="Gene3D" id="6.10.140.1730">
    <property type="match status" value="1"/>
</dbReference>
<dbReference type="InterPro" id="IPR015797">
    <property type="entry name" value="NUDIX_hydrolase-like_dom_sf"/>
</dbReference>
<dbReference type="EMBL" id="SPRH01000015">
    <property type="protein sequence ID" value="TIC01757.1"/>
    <property type="molecule type" value="Genomic_DNA"/>
</dbReference>
<feature type="region of interest" description="Disordered" evidence="4">
    <location>
        <begin position="261"/>
        <end position="286"/>
    </location>
</feature>
<feature type="region of interest" description="Disordered" evidence="4">
    <location>
        <begin position="1055"/>
        <end position="1075"/>
    </location>
</feature>
<name>A0A4T0NYX4_9BASI</name>
<evidence type="ECO:0000259" key="5">
    <source>
        <dbReference type="PROSITE" id="PS51391"/>
    </source>
</evidence>
<evidence type="ECO:0000256" key="4">
    <source>
        <dbReference type="SAM" id="MobiDB-lite"/>
    </source>
</evidence>